<evidence type="ECO:0000256" key="2">
    <source>
        <dbReference type="ARBA" id="ARBA00023125"/>
    </source>
</evidence>
<dbReference type="InterPro" id="IPR000792">
    <property type="entry name" value="Tscrpt_reg_LuxR_C"/>
</dbReference>
<dbReference type="RefSeq" id="WP_088877084.1">
    <property type="nucleotide sequence ID" value="NZ_CP018308.1"/>
</dbReference>
<dbReference type="InterPro" id="IPR016032">
    <property type="entry name" value="Sig_transdc_resp-reg_C-effctor"/>
</dbReference>
<organism evidence="6 7">
    <name type="scientific">Vibrio mediterranei</name>
    <dbReference type="NCBI Taxonomy" id="689"/>
    <lineage>
        <taxon>Bacteria</taxon>
        <taxon>Pseudomonadati</taxon>
        <taxon>Pseudomonadota</taxon>
        <taxon>Gammaproteobacteria</taxon>
        <taxon>Vibrionales</taxon>
        <taxon>Vibrionaceae</taxon>
        <taxon>Vibrio</taxon>
    </lineage>
</organism>
<keyword evidence="2" id="KW-0238">DNA-binding</keyword>
<dbReference type="KEGG" id="vsh:BSZ05_16860"/>
<gene>
    <name evidence="5" type="ORF">BSZ05_12895</name>
    <name evidence="6" type="ORF">BSZ05_16860</name>
</gene>
<dbReference type="PRINTS" id="PR00038">
    <property type="entry name" value="HTHLUXR"/>
</dbReference>
<reference evidence="7" key="1">
    <citation type="submission" date="2016-12" db="EMBL/GenBank/DDBJ databases">
        <title>Comparative genomic analysis reveals the diversity, evolution, and environmental adaptation strategies of the genus Vibrio.</title>
        <authorList>
            <person name="Lin H."/>
            <person name="Wang X."/>
            <person name="Zhang X.-H."/>
        </authorList>
    </citation>
    <scope>NUCLEOTIDE SEQUENCE [LARGE SCALE GENOMIC DNA]</scope>
    <source>
        <strain evidence="7">QT6D1</strain>
    </source>
</reference>
<keyword evidence="1" id="KW-0805">Transcription regulation</keyword>
<dbReference type="EMBL" id="CP018309">
    <property type="protein sequence ID" value="ASI91526.1"/>
    <property type="molecule type" value="Genomic_DNA"/>
</dbReference>
<dbReference type="AlphaFoldDB" id="A0AAN1FJ15"/>
<name>A0AAN1FJ15_9VIBR</name>
<dbReference type="Proteomes" id="UP000197092">
    <property type="component" value="Chromosome 1"/>
</dbReference>
<feature type="domain" description="HTH luxR-type" evidence="4">
    <location>
        <begin position="321"/>
        <end position="386"/>
    </location>
</feature>
<proteinExistence type="predicted"/>
<keyword evidence="3" id="KW-0804">Transcription</keyword>
<evidence type="ECO:0000313" key="5">
    <source>
        <dbReference type="EMBL" id="ASI90606.1"/>
    </source>
</evidence>
<dbReference type="Pfam" id="PF00196">
    <property type="entry name" value="GerE"/>
    <property type="match status" value="1"/>
</dbReference>
<dbReference type="Proteomes" id="UP000197092">
    <property type="component" value="Chromosome 2"/>
</dbReference>
<dbReference type="EMBL" id="CP018308">
    <property type="protein sequence ID" value="ASI90606.1"/>
    <property type="molecule type" value="Genomic_DNA"/>
</dbReference>
<sequence length="399" mass="45529">MEKSLTSPQQDDIDTSYVELFAQYSELLELLYSASLSPTGFQPFLDKLVEVFNLADATIYFTKKSTLDVYSAWLSGPKAPALIEFVDRKLDSANYVMDYVQSNPMSRFYSLDKDIGRSPIETRTGTILESEEWFDSHGYRDMCGAVIHHDSESVACIAAHRLIAQGPFEPKEMLILDNLMPHIKQAYLLYQQNAKHGNFSNWANIIEHITQPTLVLGPRVELLQSNSKARQLLHELEDVYIDGQQVIFENPEYFRQFTVKALKTCCLDFSEEQTFQVLNILDTSTRSLTLVFTPIQVETGIQGVLVYLIDKTSHPQINPTLLHDLYQLSETEIRVCEYTLRGYSRQEIADQLNRSPHTIKDHLKSIYSKTGTRKQAELIVMILTTTNLTAPPTWGETKP</sequence>
<evidence type="ECO:0000256" key="1">
    <source>
        <dbReference type="ARBA" id="ARBA00023015"/>
    </source>
</evidence>
<evidence type="ECO:0000256" key="3">
    <source>
        <dbReference type="ARBA" id="ARBA00023163"/>
    </source>
</evidence>
<dbReference type="SUPFAM" id="SSF46894">
    <property type="entry name" value="C-terminal effector domain of the bipartite response regulators"/>
    <property type="match status" value="1"/>
</dbReference>
<dbReference type="SMART" id="SM00421">
    <property type="entry name" value="HTH_LUXR"/>
    <property type="match status" value="1"/>
</dbReference>
<evidence type="ECO:0000313" key="6">
    <source>
        <dbReference type="EMBL" id="ASI91526.1"/>
    </source>
</evidence>
<dbReference type="GO" id="GO:0003677">
    <property type="term" value="F:DNA binding"/>
    <property type="evidence" value="ECO:0007669"/>
    <property type="project" value="UniProtKB-KW"/>
</dbReference>
<accession>A0AAN1FJ15</accession>
<evidence type="ECO:0000259" key="4">
    <source>
        <dbReference type="PROSITE" id="PS50043"/>
    </source>
</evidence>
<dbReference type="Gene3D" id="1.10.10.10">
    <property type="entry name" value="Winged helix-like DNA-binding domain superfamily/Winged helix DNA-binding domain"/>
    <property type="match status" value="1"/>
</dbReference>
<dbReference type="PANTHER" id="PTHR44688">
    <property type="entry name" value="DNA-BINDING TRANSCRIPTIONAL ACTIVATOR DEVR_DOSR"/>
    <property type="match status" value="1"/>
</dbReference>
<dbReference type="GO" id="GO:0006355">
    <property type="term" value="P:regulation of DNA-templated transcription"/>
    <property type="evidence" value="ECO:0007669"/>
    <property type="project" value="InterPro"/>
</dbReference>
<dbReference type="CDD" id="cd06170">
    <property type="entry name" value="LuxR_C_like"/>
    <property type="match status" value="1"/>
</dbReference>
<reference evidence="6" key="2">
    <citation type="journal article" date="2018" name="BMC Genomics">
        <title>Comparative genomic analysis reveals the evolution and environmental adaptation strategies of vibrios.</title>
        <authorList>
            <person name="Lin H."/>
            <person name="Yu M."/>
            <person name="Wang X."/>
            <person name="Zhang X.H."/>
        </authorList>
    </citation>
    <scope>NUCLEOTIDE SEQUENCE</scope>
    <source>
        <strain evidence="6">QT6D1</strain>
    </source>
</reference>
<protein>
    <recommendedName>
        <fullName evidence="4">HTH luxR-type domain-containing protein</fullName>
    </recommendedName>
</protein>
<dbReference type="KEGG" id="vsh:BSZ05_12895"/>
<evidence type="ECO:0000313" key="7">
    <source>
        <dbReference type="Proteomes" id="UP000197092"/>
    </source>
</evidence>
<dbReference type="PANTHER" id="PTHR44688:SF16">
    <property type="entry name" value="DNA-BINDING TRANSCRIPTIONAL ACTIVATOR DEVR_DOSR"/>
    <property type="match status" value="1"/>
</dbReference>
<dbReference type="InterPro" id="IPR036388">
    <property type="entry name" value="WH-like_DNA-bd_sf"/>
</dbReference>
<dbReference type="PROSITE" id="PS50043">
    <property type="entry name" value="HTH_LUXR_2"/>
    <property type="match status" value="1"/>
</dbReference>